<dbReference type="Pfam" id="PF03713">
    <property type="entry name" value="DUF305"/>
    <property type="match status" value="1"/>
</dbReference>
<dbReference type="EMBL" id="PEBD01000004">
    <property type="protein sequence ID" value="PHV68295.1"/>
    <property type="molecule type" value="Genomic_DNA"/>
</dbReference>
<name>A0A2G3PR69_WILMA</name>
<dbReference type="PANTHER" id="PTHR36933:SF1">
    <property type="entry name" value="SLL0788 PROTEIN"/>
    <property type="match status" value="1"/>
</dbReference>
<dbReference type="Gene3D" id="1.20.1260.10">
    <property type="match status" value="1"/>
</dbReference>
<comment type="caution">
    <text evidence="3">The sequence shown here is derived from an EMBL/GenBank/DDBJ whole genome shotgun (WGS) entry which is preliminary data.</text>
</comment>
<dbReference type="InterPro" id="IPR005183">
    <property type="entry name" value="DUF305_CopM-like"/>
</dbReference>
<evidence type="ECO:0000259" key="2">
    <source>
        <dbReference type="Pfam" id="PF03713"/>
    </source>
</evidence>
<keyword evidence="1" id="KW-0472">Membrane</keyword>
<sequence length="213" mass="22626">MKTIVGQRLWLIIAVVVALVVGLGAGLMIHRGGPESMAAGDSATAVDVGFAQDMSAHHQQALLMCDLLAHTAQPDVRALAAQIEQAQWREIGQMQGWLQMLDAPLQAGRPMSWMEAGGHRHAAGVSTMPGMASGDELTRLSSADGVQSEILFLQLMIRHHQGAVEMAAEAARTAGEPAIRRAAVGMVKSQSDEISVMTVMLDQRGGDTLPYPV</sequence>
<keyword evidence="1" id="KW-1133">Transmembrane helix</keyword>
<dbReference type="AlphaFoldDB" id="A0A2G3PR69"/>
<evidence type="ECO:0000256" key="1">
    <source>
        <dbReference type="SAM" id="Phobius"/>
    </source>
</evidence>
<feature type="domain" description="DUF305" evidence="2">
    <location>
        <begin position="47"/>
        <end position="201"/>
    </location>
</feature>
<accession>A0A2G3PR69</accession>
<reference evidence="3 4" key="1">
    <citation type="submission" date="2017-10" db="EMBL/GenBank/DDBJ databases">
        <title>The draft genome sequence of Williamsia sp. BULT 1.1 isolated from the semi-arid grassland soils from South Africa.</title>
        <authorList>
            <person name="Kabwe M.H."/>
            <person name="Govender N."/>
            <person name="Mutseka Lunga P."/>
            <person name="Vikram S."/>
            <person name="Makhalanyane T.P."/>
        </authorList>
    </citation>
    <scope>NUCLEOTIDE SEQUENCE [LARGE SCALE GENOMIC DNA]</scope>
    <source>
        <strain evidence="3 4">BULT 1.1</strain>
    </source>
</reference>
<dbReference type="InterPro" id="IPR012347">
    <property type="entry name" value="Ferritin-like"/>
</dbReference>
<evidence type="ECO:0000313" key="4">
    <source>
        <dbReference type="Proteomes" id="UP000225108"/>
    </source>
</evidence>
<proteinExistence type="predicted"/>
<gene>
    <name evidence="3" type="ORF">CSW57_03375</name>
</gene>
<dbReference type="RefSeq" id="WP_099381435.1">
    <property type="nucleotide sequence ID" value="NZ_PEBD01000004.1"/>
</dbReference>
<feature type="transmembrane region" description="Helical" evidence="1">
    <location>
        <begin position="9"/>
        <end position="29"/>
    </location>
</feature>
<dbReference type="Proteomes" id="UP000225108">
    <property type="component" value="Unassembled WGS sequence"/>
</dbReference>
<keyword evidence="1" id="KW-0812">Transmembrane</keyword>
<dbReference type="PANTHER" id="PTHR36933">
    <property type="entry name" value="SLL0788 PROTEIN"/>
    <property type="match status" value="1"/>
</dbReference>
<evidence type="ECO:0000313" key="3">
    <source>
        <dbReference type="EMBL" id="PHV68295.1"/>
    </source>
</evidence>
<organism evidence="3 4">
    <name type="scientific">Williamsia marianensis</name>
    <dbReference type="NCBI Taxonomy" id="85044"/>
    <lineage>
        <taxon>Bacteria</taxon>
        <taxon>Bacillati</taxon>
        <taxon>Actinomycetota</taxon>
        <taxon>Actinomycetes</taxon>
        <taxon>Mycobacteriales</taxon>
        <taxon>Nocardiaceae</taxon>
        <taxon>Williamsia</taxon>
    </lineage>
</organism>
<protein>
    <submittedName>
        <fullName evidence="3">DUF305 domain-containing protein</fullName>
    </submittedName>
</protein>